<feature type="non-terminal residue" evidence="7">
    <location>
        <position position="168"/>
    </location>
</feature>
<comment type="similarity">
    <text evidence="1">Belongs to the helicase family. RecQ subfamily.</text>
</comment>
<evidence type="ECO:0000256" key="2">
    <source>
        <dbReference type="ARBA" id="ARBA00023125"/>
    </source>
</evidence>
<feature type="domain" description="Helicase C-terminal" evidence="6">
    <location>
        <begin position="1"/>
        <end position="156"/>
    </location>
</feature>
<dbReference type="AlphaFoldDB" id="A0A0D2NY31"/>
<dbReference type="OMA" id="FCRSHED"/>
<sequence>YRMSYGPDDRLMVFCRSHEDVEALSTALNVPGYTSQTADTNAATMRKWRSGENIVMVSTTILGCGFDYANVRHVLHWNTAYTMIDQHQQESRAGRDGRRAEAITYISAGFEPSKRASERSFGRPELEEWAASTEQCLRTIPSSYLDGVPVTCSLLQKCEYCWYCQSQM</sequence>
<evidence type="ECO:0000256" key="3">
    <source>
        <dbReference type="ARBA" id="ARBA00023235"/>
    </source>
</evidence>
<dbReference type="EC" id="5.6.2.4" evidence="5"/>
<dbReference type="GO" id="GO:0003677">
    <property type="term" value="F:DNA binding"/>
    <property type="evidence" value="ECO:0007669"/>
    <property type="project" value="UniProtKB-KW"/>
</dbReference>
<evidence type="ECO:0000256" key="4">
    <source>
        <dbReference type="ARBA" id="ARBA00034617"/>
    </source>
</evidence>
<evidence type="ECO:0000259" key="6">
    <source>
        <dbReference type="PROSITE" id="PS51194"/>
    </source>
</evidence>
<keyword evidence="3" id="KW-0413">Isomerase</keyword>
<reference evidence="8" key="1">
    <citation type="submission" date="2014-04" db="EMBL/GenBank/DDBJ databases">
        <title>Evolutionary Origins and Diversification of the Mycorrhizal Mutualists.</title>
        <authorList>
            <consortium name="DOE Joint Genome Institute"/>
            <consortium name="Mycorrhizal Genomics Consortium"/>
            <person name="Kohler A."/>
            <person name="Kuo A."/>
            <person name="Nagy L.G."/>
            <person name="Floudas D."/>
            <person name="Copeland A."/>
            <person name="Barry K.W."/>
            <person name="Cichocki N."/>
            <person name="Veneault-Fourrey C."/>
            <person name="LaButti K."/>
            <person name="Lindquist E.A."/>
            <person name="Lipzen A."/>
            <person name="Lundell T."/>
            <person name="Morin E."/>
            <person name="Murat C."/>
            <person name="Riley R."/>
            <person name="Ohm R."/>
            <person name="Sun H."/>
            <person name="Tunlid A."/>
            <person name="Henrissat B."/>
            <person name="Grigoriev I.V."/>
            <person name="Hibbett D.S."/>
            <person name="Martin F."/>
        </authorList>
    </citation>
    <scope>NUCLEOTIDE SEQUENCE [LARGE SCALE GENOMIC DNA]</scope>
    <source>
        <strain evidence="8">FD-334 SS-4</strain>
    </source>
</reference>
<dbReference type="SUPFAM" id="SSF52540">
    <property type="entry name" value="P-loop containing nucleoside triphosphate hydrolases"/>
    <property type="match status" value="1"/>
</dbReference>
<dbReference type="PROSITE" id="PS51194">
    <property type="entry name" value="HELICASE_CTER"/>
    <property type="match status" value="1"/>
</dbReference>
<name>A0A0D2NY31_HYPSF</name>
<dbReference type="SMART" id="SM00490">
    <property type="entry name" value="HELICc"/>
    <property type="match status" value="1"/>
</dbReference>
<dbReference type="OrthoDB" id="2507344at2759"/>
<dbReference type="Gene3D" id="3.40.50.300">
    <property type="entry name" value="P-loop containing nucleotide triphosphate hydrolases"/>
    <property type="match status" value="1"/>
</dbReference>
<dbReference type="EMBL" id="KN817541">
    <property type="protein sequence ID" value="KJA23649.1"/>
    <property type="molecule type" value="Genomic_DNA"/>
</dbReference>
<dbReference type="GO" id="GO:0005737">
    <property type="term" value="C:cytoplasm"/>
    <property type="evidence" value="ECO:0007669"/>
    <property type="project" value="TreeGrafter"/>
</dbReference>
<evidence type="ECO:0000313" key="7">
    <source>
        <dbReference type="EMBL" id="KJA23649.1"/>
    </source>
</evidence>
<keyword evidence="8" id="KW-1185">Reference proteome</keyword>
<dbReference type="GO" id="GO:0043138">
    <property type="term" value="F:3'-5' DNA helicase activity"/>
    <property type="evidence" value="ECO:0007669"/>
    <property type="project" value="UniProtKB-EC"/>
</dbReference>
<dbReference type="GO" id="GO:0009378">
    <property type="term" value="F:four-way junction helicase activity"/>
    <property type="evidence" value="ECO:0007669"/>
    <property type="project" value="TreeGrafter"/>
</dbReference>
<dbReference type="Pfam" id="PF00271">
    <property type="entry name" value="Helicase_C"/>
    <property type="match status" value="1"/>
</dbReference>
<dbReference type="Proteomes" id="UP000054270">
    <property type="component" value="Unassembled WGS sequence"/>
</dbReference>
<accession>A0A0D2NY31</accession>
<dbReference type="GO" id="GO:0005694">
    <property type="term" value="C:chromosome"/>
    <property type="evidence" value="ECO:0007669"/>
    <property type="project" value="TreeGrafter"/>
</dbReference>
<dbReference type="GO" id="GO:0000724">
    <property type="term" value="P:double-strand break repair via homologous recombination"/>
    <property type="evidence" value="ECO:0007669"/>
    <property type="project" value="TreeGrafter"/>
</dbReference>
<protein>
    <recommendedName>
        <fullName evidence="5">DNA 3'-5' helicase</fullName>
        <ecNumber evidence="5">5.6.2.4</ecNumber>
    </recommendedName>
</protein>
<proteinExistence type="inferred from homology"/>
<feature type="non-terminal residue" evidence="7">
    <location>
        <position position="1"/>
    </location>
</feature>
<gene>
    <name evidence="7" type="ORF">HYPSUDRAFT_114620</name>
</gene>
<dbReference type="PANTHER" id="PTHR13710:SF105">
    <property type="entry name" value="ATP-DEPENDENT DNA HELICASE Q1"/>
    <property type="match status" value="1"/>
</dbReference>
<dbReference type="InterPro" id="IPR027417">
    <property type="entry name" value="P-loop_NTPase"/>
</dbReference>
<dbReference type="PANTHER" id="PTHR13710">
    <property type="entry name" value="DNA HELICASE RECQ FAMILY MEMBER"/>
    <property type="match status" value="1"/>
</dbReference>
<comment type="catalytic activity">
    <reaction evidence="4">
        <text>Couples ATP hydrolysis with the unwinding of duplex DNA by translocating in the 3'-5' direction.</text>
        <dbReference type="EC" id="5.6.2.4"/>
    </reaction>
</comment>
<dbReference type="STRING" id="945553.A0A0D2NY31"/>
<evidence type="ECO:0000256" key="1">
    <source>
        <dbReference type="ARBA" id="ARBA00005446"/>
    </source>
</evidence>
<evidence type="ECO:0000313" key="8">
    <source>
        <dbReference type="Proteomes" id="UP000054270"/>
    </source>
</evidence>
<organism evidence="7 8">
    <name type="scientific">Hypholoma sublateritium (strain FD-334 SS-4)</name>
    <dbReference type="NCBI Taxonomy" id="945553"/>
    <lineage>
        <taxon>Eukaryota</taxon>
        <taxon>Fungi</taxon>
        <taxon>Dikarya</taxon>
        <taxon>Basidiomycota</taxon>
        <taxon>Agaricomycotina</taxon>
        <taxon>Agaricomycetes</taxon>
        <taxon>Agaricomycetidae</taxon>
        <taxon>Agaricales</taxon>
        <taxon>Agaricineae</taxon>
        <taxon>Strophariaceae</taxon>
        <taxon>Hypholoma</taxon>
    </lineage>
</organism>
<evidence type="ECO:0000256" key="5">
    <source>
        <dbReference type="ARBA" id="ARBA00034808"/>
    </source>
</evidence>
<keyword evidence="2" id="KW-0238">DNA-binding</keyword>
<dbReference type="InterPro" id="IPR001650">
    <property type="entry name" value="Helicase_C-like"/>
</dbReference>